<feature type="domain" description="Polysaccharide pyruvyl transferase" evidence="1">
    <location>
        <begin position="12"/>
        <end position="327"/>
    </location>
</feature>
<dbReference type="PANTHER" id="PTHR36836">
    <property type="entry name" value="COLANIC ACID BIOSYNTHESIS PROTEIN WCAK"/>
    <property type="match status" value="1"/>
</dbReference>
<organism evidence="2">
    <name type="scientific">Bacteroides intestinalis</name>
    <dbReference type="NCBI Taxonomy" id="329854"/>
    <lineage>
        <taxon>Bacteria</taxon>
        <taxon>Pseudomonadati</taxon>
        <taxon>Bacteroidota</taxon>
        <taxon>Bacteroidia</taxon>
        <taxon>Bacteroidales</taxon>
        <taxon>Bacteroidaceae</taxon>
        <taxon>Bacteroides</taxon>
    </lineage>
</organism>
<dbReference type="InterPro" id="IPR007345">
    <property type="entry name" value="Polysacch_pyruvyl_Trfase"/>
</dbReference>
<sequence length="403" mass="47086">MKILIINQHTKNHGDEAAALALIRSLYENNYTDITVLYNMSTPDERCFHKYKNVKHLLRKGIIRGTSRIIDFFMKYPNFFTQKLPFLFSEIRRDYKAIKAADYIISAPGGVNIGLYRDTISLWRLIIALQLNKKVAIYSPSIGPFKSKDHYTKWAKFVFDNVNFLSLRDMQSYVYAEKLNVAYQKSIDTAFLEDPVCSIPSEVEELLPKKYVVIVPNQLYVWHPLFVHKEERLIDEFYELLIQKFLDNLVNVLLLPQLYCSKHNDEDYCRYLSRKFSNNVIVFSSNYTSDIQQYVIKKSMFVIGARYHTIVFSINNSVPFACLSYEHKMKNMLELLGVESLNVDINNSFASPDEIIKLIYNGFLNRHIVKNDIEKAREKAKSLAISTFQQLLVSLSIEYYTKK</sequence>
<protein>
    <submittedName>
        <fullName evidence="2">Polysaccharide pyruvyl transferase</fullName>
    </submittedName>
</protein>
<dbReference type="GO" id="GO:0016740">
    <property type="term" value="F:transferase activity"/>
    <property type="evidence" value="ECO:0007669"/>
    <property type="project" value="UniProtKB-KW"/>
</dbReference>
<dbReference type="EMBL" id="LTDF01000016">
    <property type="protein sequence ID" value="KXT55419.1"/>
    <property type="molecule type" value="Genomic_DNA"/>
</dbReference>
<dbReference type="Proteomes" id="UP000070319">
    <property type="component" value="Unassembled WGS sequence"/>
</dbReference>
<dbReference type="RefSeq" id="WP_022210352.1">
    <property type="nucleotide sequence ID" value="NZ_KQ968655.1"/>
</dbReference>
<gene>
    <name evidence="2" type="ORF">HMPREF2531_00154</name>
</gene>
<evidence type="ECO:0000313" key="2">
    <source>
        <dbReference type="EMBL" id="KXT55419.1"/>
    </source>
</evidence>
<dbReference type="PANTHER" id="PTHR36836:SF1">
    <property type="entry name" value="COLANIC ACID BIOSYNTHESIS PROTEIN WCAK"/>
    <property type="match status" value="1"/>
</dbReference>
<comment type="caution">
    <text evidence="2">The sequence shown here is derived from an EMBL/GenBank/DDBJ whole genome shotgun (WGS) entry which is preliminary data.</text>
</comment>
<evidence type="ECO:0000313" key="3">
    <source>
        <dbReference type="Proteomes" id="UP000070319"/>
    </source>
</evidence>
<evidence type="ECO:0000259" key="1">
    <source>
        <dbReference type="Pfam" id="PF04230"/>
    </source>
</evidence>
<reference evidence="2 3" key="1">
    <citation type="submission" date="2016-02" db="EMBL/GenBank/DDBJ databases">
        <authorList>
            <person name="Wen L."/>
            <person name="He K."/>
            <person name="Yang H."/>
        </authorList>
    </citation>
    <scope>NUCLEOTIDE SEQUENCE [LARGE SCALE GENOMIC DNA]</scope>
    <source>
        <strain evidence="2 3">KLE1704</strain>
    </source>
</reference>
<dbReference type="AlphaFoldDB" id="A0A139LVD9"/>
<keyword evidence="2" id="KW-0808">Transferase</keyword>
<dbReference type="Pfam" id="PF04230">
    <property type="entry name" value="PS_pyruv_trans"/>
    <property type="match status" value="1"/>
</dbReference>
<name>A0A139LVD9_9BACE</name>
<dbReference type="PATRIC" id="fig|329854.7.peg.159"/>
<accession>A0A139LVD9</accession>
<proteinExistence type="predicted"/>